<sequence length="146" mass="16745">MTDVNISTFIPTIKTILKNSDPNEITARDIRLKLEEDFNVDLTDRKHEVQQLIEKCFDDLEIGEESANTDDDAKKSHNSSKSSNVKAKSSKVPVKSEQISDYSSLEDDYKPQKKKKRGRKPKSSQSIEFLSDDEYERKFEEELNGA</sequence>
<gene>
    <name evidence="1" type="ORF">RPERSI_LOCUS17308</name>
</gene>
<accession>A0ACA9R6B5</accession>
<reference evidence="1" key="1">
    <citation type="submission" date="2021-06" db="EMBL/GenBank/DDBJ databases">
        <authorList>
            <person name="Kallberg Y."/>
            <person name="Tangrot J."/>
            <person name="Rosling A."/>
        </authorList>
    </citation>
    <scope>NUCLEOTIDE SEQUENCE</scope>
    <source>
        <strain evidence="1">MA461A</strain>
    </source>
</reference>
<dbReference type="EMBL" id="CAJVQC010044148">
    <property type="protein sequence ID" value="CAG8779004.1"/>
    <property type="molecule type" value="Genomic_DNA"/>
</dbReference>
<dbReference type="Proteomes" id="UP000789920">
    <property type="component" value="Unassembled WGS sequence"/>
</dbReference>
<protein>
    <submittedName>
        <fullName evidence="1">13055_t:CDS:1</fullName>
    </submittedName>
</protein>
<proteinExistence type="predicted"/>
<keyword evidence="2" id="KW-1185">Reference proteome</keyword>
<organism evidence="1 2">
    <name type="scientific">Racocetra persica</name>
    <dbReference type="NCBI Taxonomy" id="160502"/>
    <lineage>
        <taxon>Eukaryota</taxon>
        <taxon>Fungi</taxon>
        <taxon>Fungi incertae sedis</taxon>
        <taxon>Mucoromycota</taxon>
        <taxon>Glomeromycotina</taxon>
        <taxon>Glomeromycetes</taxon>
        <taxon>Diversisporales</taxon>
        <taxon>Gigasporaceae</taxon>
        <taxon>Racocetra</taxon>
    </lineage>
</organism>
<comment type="caution">
    <text evidence="1">The sequence shown here is derived from an EMBL/GenBank/DDBJ whole genome shotgun (WGS) entry which is preliminary data.</text>
</comment>
<name>A0ACA9R6B5_9GLOM</name>
<feature type="non-terminal residue" evidence="1">
    <location>
        <position position="146"/>
    </location>
</feature>
<evidence type="ECO:0000313" key="1">
    <source>
        <dbReference type="EMBL" id="CAG8779004.1"/>
    </source>
</evidence>
<evidence type="ECO:0000313" key="2">
    <source>
        <dbReference type="Proteomes" id="UP000789920"/>
    </source>
</evidence>